<dbReference type="Pfam" id="PF25149">
    <property type="entry name" value="DUF7825"/>
    <property type="match status" value="1"/>
</dbReference>
<dbReference type="InterPro" id="IPR045472">
    <property type="entry name" value="DUF6493"/>
</dbReference>
<evidence type="ECO:0000313" key="4">
    <source>
        <dbReference type="EMBL" id="PHI31946.1"/>
    </source>
</evidence>
<dbReference type="InterPro" id="IPR056727">
    <property type="entry name" value="DUF7825"/>
</dbReference>
<sequence length="901" mass="104508">MELDHKKKYSEIIELGNGEQLVSFFKKLNAEDRRALIPSIKQDIKRLYTTRELSRRIWGYAGTREQLNMLSIAMFVCYGKADRKLIKPHLLPADKQIDNILSWYQPEWFNQYVNELSNQEYIPIQYESLADWIAKGYLLDVVPELIAQKMVLDVSCLEKYPFILDKHIWFIFQYPNTISWSDYWSPKENKPIDADDRKWIYIFKKIINNKLINRMQVLKECLLSVNRNFDKNQTNWYADLFVALEPTVEECIHLQNELFSVFHCPQSKPINVALSMIKKINAQPKFSAGEFIAYMPLLLSYETKGIVNNTLMIADSLAKRSPELADDIAVLLPNTFLSKDQSLQTKAAKLIVKYANPADQNLIANICDYIDNLLMDTRLLLKDFLEIPAVVAESSVYKEKERIRIELIREDNRIPEISTWDDFVFLLGQVFFNAEPYHFDQLPTYLLQFSGQINEDTVQQLEPAFLQAYKTIDIWNSTIGFLDRISAAFFLEYGRRLIERYPEQTRNLQKLADKYKHITFSPENWKTSKMEKYIPYMDIFSYVLEQLSNNSRLPLLSTPTHLPCFIDPMVLAERLYLYQQQNVEPSSFDLQLALQRCALDADLDKLKPVLKTLKGDAPLLLSYLLSGDAGCLDKAANKDWKLAAVITRYSYSPDETAFNMGCSLLETNNIPIELMTQILPWQINCRKQNVSILNNESKDIFTKKLRIDIADYSLKVDSPLFYQYMCASYSYSSFEWSADNRRRIFSCPYVPDIILRRFISSKFECSDIKEVKAISEVLQTIYQLPFPLTDTSYLLIALSMLHGDKTIRTLAGEIWIDKLGQYSPVNNQLIGDIIGTLEKEEWAPLKRFTDLASQTLVGVNPDQNKALEVIVSNILSHLSETNIANYKKLVMLHDDLKARIQ</sequence>
<dbReference type="RefSeq" id="WP_036017084.1">
    <property type="nucleotide sequence ID" value="NZ_PDDX01000001.1"/>
</dbReference>
<dbReference type="Pfam" id="PF25148">
    <property type="entry name" value="DUF7824"/>
    <property type="match status" value="1"/>
</dbReference>
<protein>
    <submittedName>
        <fullName evidence="4">Uncharacterized protein</fullName>
    </submittedName>
</protein>
<name>A0A2C6DL33_9GAMM</name>
<evidence type="ECO:0000259" key="3">
    <source>
        <dbReference type="Pfam" id="PF25149"/>
    </source>
</evidence>
<accession>A0A2C6DL33</accession>
<dbReference type="EMBL" id="PDDX01000001">
    <property type="protein sequence ID" value="PHI31946.1"/>
    <property type="molecule type" value="Genomic_DNA"/>
</dbReference>
<feature type="domain" description="DUF6493" evidence="1">
    <location>
        <begin position="5"/>
        <end position="305"/>
    </location>
</feature>
<dbReference type="Proteomes" id="UP000224974">
    <property type="component" value="Unassembled WGS sequence"/>
</dbReference>
<dbReference type="AlphaFoldDB" id="A0A2C6DL33"/>
<keyword evidence="5" id="KW-1185">Reference proteome</keyword>
<evidence type="ECO:0000259" key="2">
    <source>
        <dbReference type="Pfam" id="PF25148"/>
    </source>
</evidence>
<evidence type="ECO:0000313" key="5">
    <source>
        <dbReference type="Proteomes" id="UP000224974"/>
    </source>
</evidence>
<organism evidence="4 5">
    <name type="scientific">Budvicia aquatica</name>
    <dbReference type="NCBI Taxonomy" id="82979"/>
    <lineage>
        <taxon>Bacteria</taxon>
        <taxon>Pseudomonadati</taxon>
        <taxon>Pseudomonadota</taxon>
        <taxon>Gammaproteobacteria</taxon>
        <taxon>Enterobacterales</taxon>
        <taxon>Budviciaceae</taxon>
        <taxon>Budvicia</taxon>
    </lineage>
</organism>
<gene>
    <name evidence="4" type="ORF">CRN84_22800</name>
</gene>
<reference evidence="5" key="1">
    <citation type="submission" date="2017-09" db="EMBL/GenBank/DDBJ databases">
        <title>FDA dAtabase for Regulatory Grade micrObial Sequences (FDA-ARGOS): Supporting development and validation of Infectious Disease Dx tests.</title>
        <authorList>
            <person name="Minogue T."/>
            <person name="Wolcott M."/>
            <person name="Wasieloski L."/>
            <person name="Aguilar W."/>
            <person name="Moore D."/>
            <person name="Tallon L."/>
            <person name="Sadzewicz L."/>
            <person name="Ott S."/>
            <person name="Zhao X."/>
            <person name="Nagaraj S."/>
            <person name="Vavikolanu K."/>
            <person name="Aluvathingal J."/>
            <person name="Nadendla S."/>
            <person name="Sichtig H."/>
        </authorList>
    </citation>
    <scope>NUCLEOTIDE SEQUENCE [LARGE SCALE GENOMIC DNA]</scope>
    <source>
        <strain evidence="5">FDAARGOS_387</strain>
    </source>
</reference>
<comment type="caution">
    <text evidence="4">The sequence shown here is derived from an EMBL/GenBank/DDBJ whole genome shotgun (WGS) entry which is preliminary data.</text>
</comment>
<dbReference type="OrthoDB" id="6629398at2"/>
<dbReference type="InterPro" id="IPR056726">
    <property type="entry name" value="DUF7824"/>
</dbReference>
<evidence type="ECO:0000259" key="1">
    <source>
        <dbReference type="Pfam" id="PF20103"/>
    </source>
</evidence>
<feature type="domain" description="DUF7824" evidence="2">
    <location>
        <begin position="409"/>
        <end position="654"/>
    </location>
</feature>
<dbReference type="Pfam" id="PF20103">
    <property type="entry name" value="DUF6493"/>
    <property type="match status" value="1"/>
</dbReference>
<dbReference type="STRING" id="1111728.GCA_000427805_03345"/>
<proteinExistence type="predicted"/>
<feature type="domain" description="DUF7825" evidence="3">
    <location>
        <begin position="695"/>
        <end position="899"/>
    </location>
</feature>